<feature type="chain" id="PRO_5012986166" evidence="1">
    <location>
        <begin position="28"/>
        <end position="210"/>
    </location>
</feature>
<evidence type="ECO:0000313" key="2">
    <source>
        <dbReference type="EMBL" id="SCV67052.1"/>
    </source>
</evidence>
<proteinExistence type="predicted"/>
<sequence>MTDSWSGLGGQFTTVLPLLFLASMTSRIAIVPSFNDEHHYGADVIVRMSMLYDLERFRQIVSAWPNIVTRLQVRSSSGLGPTFHATIRPGSFLFVEQDDVKIRDPKHTLTQEDDVGCYISNWSFDQGLSYGHHNIHQTIIRLDRPGVAGKDWADWTYESYAMFDMDFERRMEMSREILAKEGITGENLPRNLKTATKTSSLMCYTNLWDL</sequence>
<feature type="signal peptide" evidence="1">
    <location>
        <begin position="1"/>
        <end position="27"/>
    </location>
</feature>
<keyword evidence="3" id="KW-1185">Reference proteome</keyword>
<accession>A0A238EYY3</accession>
<gene>
    <name evidence="2" type="ORF">BQ2448_5698</name>
</gene>
<dbReference type="EMBL" id="FMSP01000001">
    <property type="protein sequence ID" value="SCV67052.1"/>
    <property type="molecule type" value="Genomic_DNA"/>
</dbReference>
<keyword evidence="1" id="KW-0732">Signal</keyword>
<organism evidence="2 3">
    <name type="scientific">Microbotryum intermedium</name>
    <dbReference type="NCBI Taxonomy" id="269621"/>
    <lineage>
        <taxon>Eukaryota</taxon>
        <taxon>Fungi</taxon>
        <taxon>Dikarya</taxon>
        <taxon>Basidiomycota</taxon>
        <taxon>Pucciniomycotina</taxon>
        <taxon>Microbotryomycetes</taxon>
        <taxon>Microbotryales</taxon>
        <taxon>Microbotryaceae</taxon>
        <taxon>Microbotryum</taxon>
    </lineage>
</organism>
<reference evidence="3" key="1">
    <citation type="submission" date="2016-09" db="EMBL/GenBank/DDBJ databases">
        <authorList>
            <person name="Jeantristanb JTB J.-T."/>
            <person name="Ricardo R."/>
        </authorList>
    </citation>
    <scope>NUCLEOTIDE SEQUENCE [LARGE SCALE GENOMIC DNA]</scope>
</reference>
<evidence type="ECO:0000313" key="3">
    <source>
        <dbReference type="Proteomes" id="UP000198372"/>
    </source>
</evidence>
<dbReference type="OrthoDB" id="423313at2759"/>
<dbReference type="Proteomes" id="UP000198372">
    <property type="component" value="Unassembled WGS sequence"/>
</dbReference>
<protein>
    <submittedName>
        <fullName evidence="2">BQ2448_5698 protein</fullName>
    </submittedName>
</protein>
<evidence type="ECO:0000256" key="1">
    <source>
        <dbReference type="SAM" id="SignalP"/>
    </source>
</evidence>
<name>A0A238EYY3_9BASI</name>
<dbReference type="AlphaFoldDB" id="A0A238EYY3"/>